<feature type="region of interest" description="Disordered" evidence="1">
    <location>
        <begin position="37"/>
        <end position="57"/>
    </location>
</feature>
<name>A0A7I8KQA2_SPIIN</name>
<organism evidence="3 4">
    <name type="scientific">Spirodela intermedia</name>
    <name type="common">Intermediate duckweed</name>
    <dbReference type="NCBI Taxonomy" id="51605"/>
    <lineage>
        <taxon>Eukaryota</taxon>
        <taxon>Viridiplantae</taxon>
        <taxon>Streptophyta</taxon>
        <taxon>Embryophyta</taxon>
        <taxon>Tracheophyta</taxon>
        <taxon>Spermatophyta</taxon>
        <taxon>Magnoliopsida</taxon>
        <taxon>Liliopsida</taxon>
        <taxon>Araceae</taxon>
        <taxon>Lemnoideae</taxon>
        <taxon>Spirodela</taxon>
    </lineage>
</organism>
<reference evidence="3" key="1">
    <citation type="submission" date="2020-02" db="EMBL/GenBank/DDBJ databases">
        <authorList>
            <person name="Scholz U."/>
            <person name="Mascher M."/>
            <person name="Fiebig A."/>
        </authorList>
    </citation>
    <scope>NUCLEOTIDE SEQUENCE</scope>
</reference>
<proteinExistence type="predicted"/>
<keyword evidence="4" id="KW-1185">Reference proteome</keyword>
<evidence type="ECO:0000313" key="4">
    <source>
        <dbReference type="Proteomes" id="UP000663760"/>
    </source>
</evidence>
<evidence type="ECO:0000256" key="1">
    <source>
        <dbReference type="SAM" id="MobiDB-lite"/>
    </source>
</evidence>
<dbReference type="EMBL" id="LR746270">
    <property type="protein sequence ID" value="CAA7399980.1"/>
    <property type="molecule type" value="Genomic_DNA"/>
</dbReference>
<dbReference type="AlphaFoldDB" id="A0A7I8KQA2"/>
<feature type="transmembrane region" description="Helical" evidence="2">
    <location>
        <begin position="12"/>
        <end position="30"/>
    </location>
</feature>
<evidence type="ECO:0000256" key="2">
    <source>
        <dbReference type="SAM" id="Phobius"/>
    </source>
</evidence>
<feature type="compositionally biased region" description="Polar residues" evidence="1">
    <location>
        <begin position="37"/>
        <end position="49"/>
    </location>
</feature>
<accession>A0A7I8KQA2</accession>
<sequence length="57" mass="6496">MYPRRHLIPPPFLSPPFLFFSSLFFISAHFRTSFITSGPNSPFTSNHTNPLLVDDEG</sequence>
<gene>
    <name evidence="3" type="ORF">SI8410_07010650</name>
</gene>
<dbReference type="Proteomes" id="UP000663760">
    <property type="component" value="Chromosome 7"/>
</dbReference>
<dbReference type="OrthoDB" id="7295497at2759"/>
<keyword evidence="2" id="KW-0472">Membrane</keyword>
<keyword evidence="2" id="KW-0812">Transmembrane</keyword>
<protein>
    <submittedName>
        <fullName evidence="3">Uncharacterized protein</fullName>
    </submittedName>
</protein>
<keyword evidence="2" id="KW-1133">Transmembrane helix</keyword>
<evidence type="ECO:0000313" key="3">
    <source>
        <dbReference type="EMBL" id="CAA7399980.1"/>
    </source>
</evidence>